<proteinExistence type="predicted"/>
<evidence type="ECO:0000313" key="1">
    <source>
        <dbReference type="EMBL" id="KAA6380616.1"/>
    </source>
</evidence>
<dbReference type="Proteomes" id="UP000324800">
    <property type="component" value="Unassembled WGS sequence"/>
</dbReference>
<organism evidence="1 2">
    <name type="scientific">Streblomastix strix</name>
    <dbReference type="NCBI Taxonomy" id="222440"/>
    <lineage>
        <taxon>Eukaryota</taxon>
        <taxon>Metamonada</taxon>
        <taxon>Preaxostyla</taxon>
        <taxon>Oxymonadida</taxon>
        <taxon>Streblomastigidae</taxon>
        <taxon>Streblomastix</taxon>
    </lineage>
</organism>
<evidence type="ECO:0000313" key="2">
    <source>
        <dbReference type="Proteomes" id="UP000324800"/>
    </source>
</evidence>
<gene>
    <name evidence="1" type="ORF">EZS28_023858</name>
</gene>
<accession>A0A5J4VDQ2</accession>
<protein>
    <submittedName>
        <fullName evidence="1">Uncharacterized protein</fullName>
    </submittedName>
</protein>
<comment type="caution">
    <text evidence="1">The sequence shown here is derived from an EMBL/GenBank/DDBJ whole genome shotgun (WGS) entry which is preliminary data.</text>
</comment>
<name>A0A5J4VDQ2_9EUKA</name>
<sequence>MINLLLHYLLQQLLLKADKTQLIDAYTKGETNNLFNNKANSGVSYTKGEADNLLSSKVDSGVSYTKGEDVALQLLKADKTQLIDSYTNGETDSLLNNKVNQSTIFNKTEIEYLISQIDIGDVDLSGYMTLDTAYTITANKTFNNACRFVSSIVGMSSITSSSFIKSGADDTIVLLEAGGTKPISEFRGESVEDSNYVKKTGQVTQSIEGKLIRSDSSESLDNLQTRQYATKFDIDGAFVKKTGKNLQVIQGYLRKSSELEDVSEDDDDYMTHADIHRNFVDIGYTQQILGTKSFYDNVTANDFIKSG</sequence>
<dbReference type="AlphaFoldDB" id="A0A5J4VDQ2"/>
<reference evidence="1 2" key="1">
    <citation type="submission" date="2019-03" db="EMBL/GenBank/DDBJ databases">
        <title>Single cell metagenomics reveals metabolic interactions within the superorganism composed of flagellate Streblomastix strix and complex community of Bacteroidetes bacteria on its surface.</title>
        <authorList>
            <person name="Treitli S.C."/>
            <person name="Kolisko M."/>
            <person name="Husnik F."/>
            <person name="Keeling P."/>
            <person name="Hampl V."/>
        </authorList>
    </citation>
    <scope>NUCLEOTIDE SEQUENCE [LARGE SCALE GENOMIC DNA]</scope>
    <source>
        <strain evidence="1">ST1C</strain>
    </source>
</reference>
<dbReference type="EMBL" id="SNRW01007796">
    <property type="protein sequence ID" value="KAA6380616.1"/>
    <property type="molecule type" value="Genomic_DNA"/>
</dbReference>